<reference evidence="1 2" key="1">
    <citation type="submission" date="2010-01" db="EMBL/GenBank/DDBJ databases">
        <authorList>
            <person name="Muzny D."/>
            <person name="Qin X."/>
            <person name="Deng J."/>
            <person name="Jiang H."/>
            <person name="Liu Y."/>
            <person name="Qu J."/>
            <person name="Song X.-Z."/>
            <person name="Zhang L."/>
            <person name="Thornton R."/>
            <person name="Coyle M."/>
            <person name="Francisco L."/>
            <person name="Jackson L."/>
            <person name="Javaid M."/>
            <person name="Korchina V."/>
            <person name="Kovar C."/>
            <person name="Mata R."/>
            <person name="Mathew T."/>
            <person name="Ngo R."/>
            <person name="Nguyen L."/>
            <person name="Nguyen N."/>
            <person name="Okwuonu G."/>
            <person name="Ongeri F."/>
            <person name="Pham C."/>
            <person name="Simmons D."/>
            <person name="Wilczek-Boney K."/>
            <person name="Hale W."/>
            <person name="Jakkamsetti A."/>
            <person name="Pham P."/>
            <person name="Ruth R."/>
            <person name="San Lucas F."/>
            <person name="Warren J."/>
            <person name="Zhang J."/>
            <person name="Zhao Z."/>
            <person name="Zhou C."/>
            <person name="Zhu D."/>
            <person name="Lee S."/>
            <person name="Bess C."/>
            <person name="Blankenburg K."/>
            <person name="Forbes L."/>
            <person name="Fu Q."/>
            <person name="Gubbala S."/>
            <person name="Hirani K."/>
            <person name="Jayaseelan J.C."/>
            <person name="Lara F."/>
            <person name="Munidasa M."/>
            <person name="Palculict T."/>
            <person name="Patil S."/>
            <person name="Pu L.-L."/>
            <person name="Saada N."/>
            <person name="Tang L."/>
            <person name="Weissenberger G."/>
            <person name="Zhu Y."/>
            <person name="Hemphill L."/>
            <person name="Shang Y."/>
            <person name="Youmans B."/>
            <person name="Ayvaz T."/>
            <person name="Ross M."/>
            <person name="Santibanez J."/>
            <person name="Aqrawi P."/>
            <person name="Gross S."/>
            <person name="Joshi V."/>
            <person name="Fowler G."/>
            <person name="Nazareth L."/>
            <person name="Reid J."/>
            <person name="Worley K."/>
            <person name="Petrosino J."/>
            <person name="Highlander S."/>
            <person name="Gibbs R."/>
        </authorList>
    </citation>
    <scope>NUCLEOTIDE SEQUENCE [LARGE SCALE GENOMIC DNA]</scope>
    <source>
        <strain evidence="1 2">DSM 4582</strain>
    </source>
</reference>
<dbReference type="HOGENOM" id="CLU_2847406_0_0_6"/>
<protein>
    <submittedName>
        <fullName evidence="1">Uncharacterized protein</fullName>
    </submittedName>
</protein>
<accession>D4E023</accession>
<organism evidence="1 2">
    <name type="scientific">Serratia odorifera DSM 4582</name>
    <dbReference type="NCBI Taxonomy" id="667129"/>
    <lineage>
        <taxon>Bacteria</taxon>
        <taxon>Pseudomonadati</taxon>
        <taxon>Pseudomonadota</taxon>
        <taxon>Gammaproteobacteria</taxon>
        <taxon>Enterobacterales</taxon>
        <taxon>Yersiniaceae</taxon>
        <taxon>Serratia</taxon>
    </lineage>
</organism>
<dbReference type="AlphaFoldDB" id="D4E023"/>
<dbReference type="Proteomes" id="UP000005723">
    <property type="component" value="Unassembled WGS sequence"/>
</dbReference>
<evidence type="ECO:0000313" key="1">
    <source>
        <dbReference type="EMBL" id="EFE96929.1"/>
    </source>
</evidence>
<sequence length="65" mass="7311">MTQRPTPLPGLVQDKLQTKKTCFKKQVFRMMVGEKGLRASAMLALRANAQALFKTVPDSFVFILL</sequence>
<dbReference type="STRING" id="667129.HMPREF0758_1523"/>
<name>D4E023_SEROD</name>
<gene>
    <name evidence="1" type="ORF">HMPREF0758_1523</name>
</gene>
<comment type="caution">
    <text evidence="1">The sequence shown here is derived from an EMBL/GenBank/DDBJ whole genome shotgun (WGS) entry which is preliminary data.</text>
</comment>
<keyword evidence="2" id="KW-1185">Reference proteome</keyword>
<dbReference type="EMBL" id="ADBY01000025">
    <property type="protein sequence ID" value="EFE96929.1"/>
    <property type="molecule type" value="Genomic_DNA"/>
</dbReference>
<evidence type="ECO:0000313" key="2">
    <source>
        <dbReference type="Proteomes" id="UP000005723"/>
    </source>
</evidence>
<proteinExistence type="predicted"/>